<evidence type="ECO:0000313" key="2">
    <source>
        <dbReference type="Proteomes" id="UP000235145"/>
    </source>
</evidence>
<sequence length="114" mass="12725">MERRLINASSGGSLSDMTPTEIRALIEKLANESKHSATEEEWYPDHPRGVKEMSNAHLESQISKLTKVVLLLTKEKGIEPMVKPCGISCKTGHPIDMCPILQEYNESVQAMRGF</sequence>
<name>A0A9R1V3J0_LACSA</name>
<keyword evidence="2" id="KW-1185">Reference proteome</keyword>
<accession>A0A9R1V3J0</accession>
<gene>
    <name evidence="1" type="ORF">LSAT_V11C700371310</name>
</gene>
<evidence type="ECO:0000313" key="1">
    <source>
        <dbReference type="EMBL" id="KAJ0197718.1"/>
    </source>
</evidence>
<dbReference type="EMBL" id="NBSK02000007">
    <property type="protein sequence ID" value="KAJ0197718.1"/>
    <property type="molecule type" value="Genomic_DNA"/>
</dbReference>
<comment type="caution">
    <text evidence="1">The sequence shown here is derived from an EMBL/GenBank/DDBJ whole genome shotgun (WGS) entry which is preliminary data.</text>
</comment>
<reference evidence="1 2" key="1">
    <citation type="journal article" date="2017" name="Nat. Commun.">
        <title>Genome assembly with in vitro proximity ligation data and whole-genome triplication in lettuce.</title>
        <authorList>
            <person name="Reyes-Chin-Wo S."/>
            <person name="Wang Z."/>
            <person name="Yang X."/>
            <person name="Kozik A."/>
            <person name="Arikit S."/>
            <person name="Song C."/>
            <person name="Xia L."/>
            <person name="Froenicke L."/>
            <person name="Lavelle D.O."/>
            <person name="Truco M.J."/>
            <person name="Xia R."/>
            <person name="Zhu S."/>
            <person name="Xu C."/>
            <person name="Xu H."/>
            <person name="Xu X."/>
            <person name="Cox K."/>
            <person name="Korf I."/>
            <person name="Meyers B.C."/>
            <person name="Michelmore R.W."/>
        </authorList>
    </citation>
    <scope>NUCLEOTIDE SEQUENCE [LARGE SCALE GENOMIC DNA]</scope>
    <source>
        <strain evidence="2">cv. Salinas</strain>
        <tissue evidence="1">Seedlings</tissue>
    </source>
</reference>
<dbReference type="AlphaFoldDB" id="A0A9R1V3J0"/>
<proteinExistence type="predicted"/>
<organism evidence="1 2">
    <name type="scientific">Lactuca sativa</name>
    <name type="common">Garden lettuce</name>
    <dbReference type="NCBI Taxonomy" id="4236"/>
    <lineage>
        <taxon>Eukaryota</taxon>
        <taxon>Viridiplantae</taxon>
        <taxon>Streptophyta</taxon>
        <taxon>Embryophyta</taxon>
        <taxon>Tracheophyta</taxon>
        <taxon>Spermatophyta</taxon>
        <taxon>Magnoliopsida</taxon>
        <taxon>eudicotyledons</taxon>
        <taxon>Gunneridae</taxon>
        <taxon>Pentapetalae</taxon>
        <taxon>asterids</taxon>
        <taxon>campanulids</taxon>
        <taxon>Asterales</taxon>
        <taxon>Asteraceae</taxon>
        <taxon>Cichorioideae</taxon>
        <taxon>Cichorieae</taxon>
        <taxon>Lactucinae</taxon>
        <taxon>Lactuca</taxon>
    </lineage>
</organism>
<dbReference type="Proteomes" id="UP000235145">
    <property type="component" value="Unassembled WGS sequence"/>
</dbReference>
<protein>
    <submittedName>
        <fullName evidence="1">Uncharacterized protein</fullName>
    </submittedName>
</protein>